<evidence type="ECO:0000313" key="11">
    <source>
        <dbReference type="Proteomes" id="UP000677054"/>
    </source>
</evidence>
<dbReference type="AlphaFoldDB" id="A0A7R9A4S0"/>
<dbReference type="GO" id="GO:0000978">
    <property type="term" value="F:RNA polymerase II cis-regulatory region sequence-specific DNA binding"/>
    <property type="evidence" value="ECO:0007669"/>
    <property type="project" value="TreeGrafter"/>
</dbReference>
<evidence type="ECO:0000256" key="1">
    <source>
        <dbReference type="ARBA" id="ARBA00004123"/>
    </source>
</evidence>
<dbReference type="PANTHER" id="PTHR23235:SF164">
    <property type="entry name" value="C2H2-TYPE DOMAIN-CONTAINING PROTEIN"/>
    <property type="match status" value="1"/>
</dbReference>
<evidence type="ECO:0000256" key="4">
    <source>
        <dbReference type="ARBA" id="ARBA00022771"/>
    </source>
</evidence>
<dbReference type="Gene3D" id="3.30.160.60">
    <property type="entry name" value="Classic Zinc Finger"/>
    <property type="match status" value="3"/>
</dbReference>
<keyword evidence="4 7" id="KW-0863">Zinc-finger</keyword>
<dbReference type="SUPFAM" id="SSF57667">
    <property type="entry name" value="beta-beta-alpha zinc fingers"/>
    <property type="match status" value="2"/>
</dbReference>
<evidence type="ECO:0000256" key="2">
    <source>
        <dbReference type="ARBA" id="ARBA00022723"/>
    </source>
</evidence>
<keyword evidence="2" id="KW-0479">Metal-binding</keyword>
<comment type="subcellular location">
    <subcellularLocation>
        <location evidence="1">Nucleus</location>
    </subcellularLocation>
</comment>
<feature type="region of interest" description="Disordered" evidence="8">
    <location>
        <begin position="196"/>
        <end position="216"/>
    </location>
</feature>
<dbReference type="PANTHER" id="PTHR23235">
    <property type="entry name" value="KRUEPPEL-LIKE TRANSCRIPTION FACTOR"/>
    <property type="match status" value="1"/>
</dbReference>
<keyword evidence="5" id="KW-0862">Zinc</keyword>
<feature type="domain" description="C2H2-type" evidence="9">
    <location>
        <begin position="487"/>
        <end position="516"/>
    </location>
</feature>
<accession>A0A7R9A4S0</accession>
<protein>
    <recommendedName>
        <fullName evidence="9">C2H2-type domain-containing protein</fullName>
    </recommendedName>
</protein>
<dbReference type="Proteomes" id="UP000677054">
    <property type="component" value="Unassembled WGS sequence"/>
</dbReference>
<name>A0A7R9A4S0_9CRUS</name>
<dbReference type="PROSITE" id="PS50157">
    <property type="entry name" value="ZINC_FINGER_C2H2_2"/>
    <property type="match status" value="3"/>
</dbReference>
<keyword evidence="6" id="KW-0539">Nucleus</keyword>
<keyword evidence="11" id="KW-1185">Reference proteome</keyword>
<feature type="region of interest" description="Disordered" evidence="8">
    <location>
        <begin position="97"/>
        <end position="117"/>
    </location>
</feature>
<proteinExistence type="predicted"/>
<dbReference type="EMBL" id="CAJPEV010000320">
    <property type="protein sequence ID" value="CAG0883937.1"/>
    <property type="molecule type" value="Genomic_DNA"/>
</dbReference>
<dbReference type="FunFam" id="3.30.160.60:FF:000018">
    <property type="entry name" value="Krueppel-like factor 15"/>
    <property type="match status" value="1"/>
</dbReference>
<gene>
    <name evidence="10" type="ORF">DSTB1V02_LOCUS2754</name>
</gene>
<organism evidence="10">
    <name type="scientific">Darwinula stevensoni</name>
    <dbReference type="NCBI Taxonomy" id="69355"/>
    <lineage>
        <taxon>Eukaryota</taxon>
        <taxon>Metazoa</taxon>
        <taxon>Ecdysozoa</taxon>
        <taxon>Arthropoda</taxon>
        <taxon>Crustacea</taxon>
        <taxon>Oligostraca</taxon>
        <taxon>Ostracoda</taxon>
        <taxon>Podocopa</taxon>
        <taxon>Podocopida</taxon>
        <taxon>Darwinulocopina</taxon>
        <taxon>Darwinuloidea</taxon>
        <taxon>Darwinulidae</taxon>
        <taxon>Darwinula</taxon>
    </lineage>
</organism>
<feature type="domain" description="C2H2-type" evidence="9">
    <location>
        <begin position="517"/>
        <end position="544"/>
    </location>
</feature>
<evidence type="ECO:0000256" key="3">
    <source>
        <dbReference type="ARBA" id="ARBA00022737"/>
    </source>
</evidence>
<keyword evidence="3" id="KW-0677">Repeat</keyword>
<dbReference type="PROSITE" id="PS00028">
    <property type="entry name" value="ZINC_FINGER_C2H2_1"/>
    <property type="match status" value="3"/>
</dbReference>
<dbReference type="GO" id="GO:0005634">
    <property type="term" value="C:nucleus"/>
    <property type="evidence" value="ECO:0007669"/>
    <property type="project" value="UniProtKB-SubCell"/>
</dbReference>
<evidence type="ECO:0000256" key="8">
    <source>
        <dbReference type="SAM" id="MobiDB-lite"/>
    </source>
</evidence>
<feature type="region of interest" description="Disordered" evidence="8">
    <location>
        <begin position="1"/>
        <end position="38"/>
    </location>
</feature>
<dbReference type="InterPro" id="IPR036236">
    <property type="entry name" value="Znf_C2H2_sf"/>
</dbReference>
<dbReference type="FunFam" id="3.30.160.60:FF:000125">
    <property type="entry name" value="Putative zinc finger protein 143"/>
    <property type="match status" value="1"/>
</dbReference>
<dbReference type="InterPro" id="IPR013087">
    <property type="entry name" value="Znf_C2H2_type"/>
</dbReference>
<dbReference type="GO" id="GO:0008270">
    <property type="term" value="F:zinc ion binding"/>
    <property type="evidence" value="ECO:0007669"/>
    <property type="project" value="UniProtKB-KW"/>
</dbReference>
<evidence type="ECO:0000259" key="9">
    <source>
        <dbReference type="PROSITE" id="PS50157"/>
    </source>
</evidence>
<dbReference type="Pfam" id="PF00096">
    <property type="entry name" value="zf-C2H2"/>
    <property type="match status" value="2"/>
</dbReference>
<dbReference type="EMBL" id="LR899837">
    <property type="protein sequence ID" value="CAD7242809.1"/>
    <property type="molecule type" value="Genomic_DNA"/>
</dbReference>
<dbReference type="SMART" id="SM00355">
    <property type="entry name" value="ZnF_C2H2"/>
    <property type="match status" value="3"/>
</dbReference>
<evidence type="ECO:0000313" key="10">
    <source>
        <dbReference type="EMBL" id="CAD7242809.1"/>
    </source>
</evidence>
<dbReference type="OrthoDB" id="4748970at2759"/>
<feature type="domain" description="C2H2-type" evidence="9">
    <location>
        <begin position="457"/>
        <end position="486"/>
    </location>
</feature>
<evidence type="ECO:0000256" key="5">
    <source>
        <dbReference type="ARBA" id="ARBA00022833"/>
    </source>
</evidence>
<evidence type="ECO:0000256" key="6">
    <source>
        <dbReference type="ARBA" id="ARBA00023242"/>
    </source>
</evidence>
<dbReference type="FunFam" id="3.30.160.60:FF:001110">
    <property type="entry name" value="Krueppel factor 13"/>
    <property type="match status" value="1"/>
</dbReference>
<dbReference type="GO" id="GO:0000981">
    <property type="term" value="F:DNA-binding transcription factor activity, RNA polymerase II-specific"/>
    <property type="evidence" value="ECO:0007669"/>
    <property type="project" value="TreeGrafter"/>
</dbReference>
<sequence>MRHADLGGLRQFGGKRRSCKDPPDESGNQPAAALQSATEDDIKAVHTLLSLKSRVLRSSGEAWEEARKSSNLFKRELLTLPPRKRLVWETFHPPKPTLSSCLSPPHTESESEDASEISVLPPPGKYLHLLHGNTPSRCPNPYLTAVAVSVIKKAGKSAEDPPGSRDSRPTNQGMERILTHHLDENACDFFSLLEVRAPPTPGQEPNPQHSDPTHLFSDLSLGSLSFPSFSPFSDVSGDKRTLCLQGDDDQQHILPGDLKSLLHEDLTARGLINHHHNLQQACATSELHLAGEGNRQVPTELGFPDMSATWLNSLDAILKNDDDSRMSDLKQCMHQLPGMQHLDGHQRDEKPVQVPKSGMGTQFIPVLTIPIASSNVPTTMIFPPTTTTANPITSPSAQRILPSSGTKNGSLSQFVFVPVIPRGESGNGRETKVIQLIAAPNPHSMNALPKEERKRMFECTFDGCSKTYLKSSHLKAHYRTHTGEKPFLCSWPGCERRFSRSDELSRHKRTHTGEKKFVCPACQRRFMRSDHLTKHIKRHAKERRKMAWQREAKKLLAPTPPVPPLSVAPAPSSLVLPSTVGIVVQACPSKA</sequence>
<evidence type="ECO:0000256" key="7">
    <source>
        <dbReference type="PROSITE-ProRule" id="PRU00042"/>
    </source>
</evidence>
<reference evidence="10" key="1">
    <citation type="submission" date="2020-11" db="EMBL/GenBank/DDBJ databases">
        <authorList>
            <person name="Tran Van P."/>
        </authorList>
    </citation>
    <scope>NUCLEOTIDE SEQUENCE</scope>
</reference>